<evidence type="ECO:0000259" key="8">
    <source>
        <dbReference type="Pfam" id="PF00394"/>
    </source>
</evidence>
<evidence type="ECO:0000256" key="7">
    <source>
        <dbReference type="SAM" id="SignalP"/>
    </source>
</evidence>
<evidence type="ECO:0000313" key="12">
    <source>
        <dbReference type="Proteomes" id="UP000054279"/>
    </source>
</evidence>
<dbReference type="FunFam" id="2.60.40.420:FF:000045">
    <property type="entry name" value="Laccase 2"/>
    <property type="match status" value="1"/>
</dbReference>
<reference evidence="11 12" key="1">
    <citation type="submission" date="2014-06" db="EMBL/GenBank/DDBJ databases">
        <title>Evolutionary Origins and Diversification of the Mycorrhizal Mutualists.</title>
        <authorList>
            <consortium name="DOE Joint Genome Institute"/>
            <consortium name="Mycorrhizal Genomics Consortium"/>
            <person name="Kohler A."/>
            <person name="Kuo A."/>
            <person name="Nagy L.G."/>
            <person name="Floudas D."/>
            <person name="Copeland A."/>
            <person name="Barry K.W."/>
            <person name="Cichocki N."/>
            <person name="Veneault-Fourrey C."/>
            <person name="LaButti K."/>
            <person name="Lindquist E.A."/>
            <person name="Lipzen A."/>
            <person name="Lundell T."/>
            <person name="Morin E."/>
            <person name="Murat C."/>
            <person name="Riley R."/>
            <person name="Ohm R."/>
            <person name="Sun H."/>
            <person name="Tunlid A."/>
            <person name="Henrissat B."/>
            <person name="Grigoriev I.V."/>
            <person name="Hibbett D.S."/>
            <person name="Martin F."/>
        </authorList>
    </citation>
    <scope>NUCLEOTIDE SEQUENCE [LARGE SCALE GENOMIC DNA]</scope>
    <source>
        <strain evidence="11 12">SS14</strain>
    </source>
</reference>
<keyword evidence="7" id="KW-0732">Signal</keyword>
<dbReference type="Gene3D" id="2.60.40.420">
    <property type="entry name" value="Cupredoxins - blue copper proteins"/>
    <property type="match status" value="3"/>
</dbReference>
<dbReference type="InterPro" id="IPR001117">
    <property type="entry name" value="Cu-oxidase_2nd"/>
</dbReference>
<dbReference type="InterPro" id="IPR033138">
    <property type="entry name" value="Cu_oxidase_CS"/>
</dbReference>
<dbReference type="GO" id="GO:0005507">
    <property type="term" value="F:copper ion binding"/>
    <property type="evidence" value="ECO:0007669"/>
    <property type="project" value="InterPro"/>
</dbReference>
<evidence type="ECO:0000256" key="2">
    <source>
        <dbReference type="ARBA" id="ARBA00022723"/>
    </source>
</evidence>
<evidence type="ECO:0000256" key="6">
    <source>
        <dbReference type="ARBA" id="ARBA00023180"/>
    </source>
</evidence>
<dbReference type="Pfam" id="PF07732">
    <property type="entry name" value="Cu-oxidase_3"/>
    <property type="match status" value="1"/>
</dbReference>
<keyword evidence="4" id="KW-0186">Copper</keyword>
<feature type="domain" description="Plastocyanin-like" evidence="9">
    <location>
        <begin position="381"/>
        <end position="503"/>
    </location>
</feature>
<evidence type="ECO:0000259" key="9">
    <source>
        <dbReference type="Pfam" id="PF07731"/>
    </source>
</evidence>
<comment type="similarity">
    <text evidence="1">Belongs to the multicopper oxidase family.</text>
</comment>
<dbReference type="InterPro" id="IPR008972">
    <property type="entry name" value="Cupredoxin"/>
</dbReference>
<dbReference type="GO" id="GO:0016491">
    <property type="term" value="F:oxidoreductase activity"/>
    <property type="evidence" value="ECO:0007669"/>
    <property type="project" value="UniProtKB-KW"/>
</dbReference>
<evidence type="ECO:0000313" key="11">
    <source>
        <dbReference type="EMBL" id="KIJ31689.1"/>
    </source>
</evidence>
<dbReference type="CDD" id="cd13903">
    <property type="entry name" value="CuRO_3_Tv-LCC_like"/>
    <property type="match status" value="1"/>
</dbReference>
<dbReference type="InterPro" id="IPR011706">
    <property type="entry name" value="Cu-oxidase_C"/>
</dbReference>
<dbReference type="OrthoDB" id="2121828at2759"/>
<evidence type="ECO:0000256" key="4">
    <source>
        <dbReference type="ARBA" id="ARBA00023008"/>
    </source>
</evidence>
<feature type="domain" description="Plastocyanin-like" evidence="10">
    <location>
        <begin position="30"/>
        <end position="143"/>
    </location>
</feature>
<protein>
    <submittedName>
        <fullName evidence="11">Multicopper oxidase</fullName>
    </submittedName>
</protein>
<gene>
    <name evidence="11" type="ORF">M422DRAFT_185618</name>
</gene>
<evidence type="ECO:0000256" key="1">
    <source>
        <dbReference type="ARBA" id="ARBA00010609"/>
    </source>
</evidence>
<dbReference type="PANTHER" id="PTHR11709:SF511">
    <property type="entry name" value="LACCASE"/>
    <property type="match status" value="1"/>
</dbReference>
<keyword evidence="6" id="KW-0325">Glycoprotein</keyword>
<dbReference type="PROSITE" id="PS00079">
    <property type="entry name" value="MULTICOPPER_OXIDASE1"/>
    <property type="match status" value="2"/>
</dbReference>
<accession>A0A0C9UAX0</accession>
<feature type="domain" description="Plastocyanin-like" evidence="8">
    <location>
        <begin position="161"/>
        <end position="316"/>
    </location>
</feature>
<keyword evidence="5" id="KW-1015">Disulfide bond</keyword>
<dbReference type="HOGENOM" id="CLU_006504_2_1_1"/>
<dbReference type="Proteomes" id="UP000054279">
    <property type="component" value="Unassembled WGS sequence"/>
</dbReference>
<feature type="chain" id="PRO_5002214213" evidence="7">
    <location>
        <begin position="20"/>
        <end position="533"/>
    </location>
</feature>
<dbReference type="PANTHER" id="PTHR11709">
    <property type="entry name" value="MULTI-COPPER OXIDASE"/>
    <property type="match status" value="1"/>
</dbReference>
<dbReference type="EMBL" id="KN837238">
    <property type="protein sequence ID" value="KIJ31689.1"/>
    <property type="molecule type" value="Genomic_DNA"/>
</dbReference>
<dbReference type="PROSITE" id="PS00080">
    <property type="entry name" value="MULTICOPPER_OXIDASE2"/>
    <property type="match status" value="1"/>
</dbReference>
<dbReference type="InterPro" id="IPR011707">
    <property type="entry name" value="Cu-oxidase-like_N"/>
</dbReference>
<evidence type="ECO:0000259" key="10">
    <source>
        <dbReference type="Pfam" id="PF07732"/>
    </source>
</evidence>
<dbReference type="SUPFAM" id="SSF49503">
    <property type="entry name" value="Cupredoxins"/>
    <property type="match status" value="3"/>
</dbReference>
<evidence type="ECO:0000256" key="3">
    <source>
        <dbReference type="ARBA" id="ARBA00023002"/>
    </source>
</evidence>
<dbReference type="InterPro" id="IPR045087">
    <property type="entry name" value="Cu-oxidase_fam"/>
</dbReference>
<organism evidence="11 12">
    <name type="scientific">Sphaerobolus stellatus (strain SS14)</name>
    <dbReference type="NCBI Taxonomy" id="990650"/>
    <lineage>
        <taxon>Eukaryota</taxon>
        <taxon>Fungi</taxon>
        <taxon>Dikarya</taxon>
        <taxon>Basidiomycota</taxon>
        <taxon>Agaricomycotina</taxon>
        <taxon>Agaricomycetes</taxon>
        <taxon>Phallomycetidae</taxon>
        <taxon>Geastrales</taxon>
        <taxon>Sphaerobolaceae</taxon>
        <taxon>Sphaerobolus</taxon>
    </lineage>
</organism>
<keyword evidence="12" id="KW-1185">Reference proteome</keyword>
<feature type="signal peptide" evidence="7">
    <location>
        <begin position="1"/>
        <end position="19"/>
    </location>
</feature>
<dbReference type="AlphaFoldDB" id="A0A0C9UAX0"/>
<keyword evidence="3" id="KW-0560">Oxidoreductase</keyword>
<name>A0A0C9UAX0_SPHS4</name>
<evidence type="ECO:0000256" key="5">
    <source>
        <dbReference type="ARBA" id="ARBA00023157"/>
    </source>
</evidence>
<dbReference type="Pfam" id="PF00394">
    <property type="entry name" value="Cu-oxidase"/>
    <property type="match status" value="1"/>
</dbReference>
<dbReference type="Pfam" id="PF07731">
    <property type="entry name" value="Cu-oxidase_2"/>
    <property type="match status" value="1"/>
</dbReference>
<sequence>MGVFPKLSLLALACGYVQAAFVLQDWTLQAKIIAPDGKNRTAALINGVYPGPLVKANKGDSILINVHNQLRDDTMRKSTSIHWHGLFQARNAQNDGPSFITQCPIASNNTYSYQLVLGDQAGTFWYHSHLSTQYADGLRGPLLSVDDPNDPHAALYDVDDESTIITLSDWYHTPALVSTHNWLVNGAPEPVPDSGLINSAGRFLNGPAVPRTVINVIQGQRYRFRLISASATGFFDFAIANHSLTVIEADGISHQPLTVDSIQILPGQRYSVVVTATQAVDNYWIRATQTVRGLTTSASTAFDGTEMYAVLHYANAPSAEPTAPKPPTTLPVGQVAFKEFNLKPLDPGPPGGTGPADVTLSLTFAPLPGGNGRWLINNTQYIPPTIPTLLNIIANGASMQGDFGQNENTFILPFNSSIEIALVGGANHAFHLHGHAFDVIRSASGGTVNLIDPPRRDVVASGGTVDPVRIRFRTDNPGPWSLHCHLDFHLEGGLAVVFAEDPNGIRSGPQSVQPNAQWQQLCQIYNSLPDSEK</sequence>
<dbReference type="InterPro" id="IPR002355">
    <property type="entry name" value="Cu_oxidase_Cu_BS"/>
</dbReference>
<keyword evidence="2" id="KW-0479">Metal-binding</keyword>
<proteinExistence type="inferred from homology"/>